<keyword evidence="5" id="KW-0547">Nucleotide-binding</keyword>
<dbReference type="PANTHER" id="PTHR24223">
    <property type="entry name" value="ATP-BINDING CASSETTE SUB-FAMILY C"/>
    <property type="match status" value="1"/>
</dbReference>
<keyword evidence="2" id="KW-0813">Transport</keyword>
<evidence type="ECO:0000256" key="5">
    <source>
        <dbReference type="ARBA" id="ARBA00022741"/>
    </source>
</evidence>
<feature type="domain" description="ABC transmembrane type-1" evidence="12">
    <location>
        <begin position="165"/>
        <end position="462"/>
    </location>
</feature>
<keyword evidence="4" id="KW-0677">Repeat</keyword>
<feature type="compositionally biased region" description="Acidic residues" evidence="9">
    <location>
        <begin position="765"/>
        <end position="818"/>
    </location>
</feature>
<dbReference type="Pfam" id="PF00005">
    <property type="entry name" value="ABC_tran"/>
    <property type="match status" value="1"/>
</dbReference>
<evidence type="ECO:0000256" key="10">
    <source>
        <dbReference type="SAM" id="Phobius"/>
    </source>
</evidence>
<feature type="transmembrane region" description="Helical" evidence="10">
    <location>
        <begin position="323"/>
        <end position="342"/>
    </location>
</feature>
<dbReference type="CDD" id="cd03244">
    <property type="entry name" value="ABCC_MRP_domain2"/>
    <property type="match status" value="1"/>
</dbReference>
<dbReference type="FunFam" id="3.40.50.300:FF:000630">
    <property type="entry name" value="ATP-binding cassette (ABC) transporter, putative"/>
    <property type="match status" value="1"/>
</dbReference>
<reference evidence="13" key="1">
    <citation type="submission" date="2021-06" db="EMBL/GenBank/DDBJ databases">
        <authorList>
            <person name="Kallberg Y."/>
            <person name="Tangrot J."/>
            <person name="Rosling A."/>
        </authorList>
    </citation>
    <scope>NUCLEOTIDE SEQUENCE</scope>
    <source>
        <strain evidence="13">BR232B</strain>
    </source>
</reference>
<gene>
    <name evidence="13" type="ORF">PBRASI_LOCUS2999</name>
</gene>
<dbReference type="GO" id="GO:0140359">
    <property type="term" value="F:ABC-type transporter activity"/>
    <property type="evidence" value="ECO:0007669"/>
    <property type="project" value="InterPro"/>
</dbReference>
<feature type="transmembrane region" description="Helical" evidence="10">
    <location>
        <begin position="293"/>
        <end position="317"/>
    </location>
</feature>
<evidence type="ECO:0000256" key="6">
    <source>
        <dbReference type="ARBA" id="ARBA00022840"/>
    </source>
</evidence>
<feature type="transmembrane region" description="Helical" evidence="10">
    <location>
        <begin position="151"/>
        <end position="174"/>
    </location>
</feature>
<evidence type="ECO:0000256" key="9">
    <source>
        <dbReference type="SAM" id="MobiDB-lite"/>
    </source>
</evidence>
<dbReference type="OrthoDB" id="6500128at2759"/>
<evidence type="ECO:0000256" key="4">
    <source>
        <dbReference type="ARBA" id="ARBA00022737"/>
    </source>
</evidence>
<feature type="transmembrane region" description="Helical" evidence="10">
    <location>
        <begin position="407"/>
        <end position="428"/>
    </location>
</feature>
<dbReference type="InterPro" id="IPR036640">
    <property type="entry name" value="ABC1_TM_sf"/>
</dbReference>
<dbReference type="InterPro" id="IPR003593">
    <property type="entry name" value="AAA+_ATPase"/>
</dbReference>
<dbReference type="SUPFAM" id="SSF52540">
    <property type="entry name" value="P-loop containing nucleoside triphosphate hydrolases"/>
    <property type="match status" value="2"/>
</dbReference>
<dbReference type="Pfam" id="PF00664">
    <property type="entry name" value="ABC_membrane"/>
    <property type="match status" value="1"/>
</dbReference>
<dbReference type="SUPFAM" id="SSF90123">
    <property type="entry name" value="ABC transporter transmembrane region"/>
    <property type="match status" value="1"/>
</dbReference>
<proteinExistence type="predicted"/>
<feature type="transmembrane region" description="Helical" evidence="10">
    <location>
        <begin position="434"/>
        <end position="454"/>
    </location>
</feature>
<evidence type="ECO:0000256" key="1">
    <source>
        <dbReference type="ARBA" id="ARBA00004141"/>
    </source>
</evidence>
<dbReference type="InterPro" id="IPR027417">
    <property type="entry name" value="P-loop_NTPase"/>
</dbReference>
<feature type="region of interest" description="Disordered" evidence="9">
    <location>
        <begin position="763"/>
        <end position="845"/>
    </location>
</feature>
<evidence type="ECO:0000313" key="14">
    <source>
        <dbReference type="Proteomes" id="UP000789739"/>
    </source>
</evidence>
<feature type="domain" description="ABC transporter" evidence="11">
    <location>
        <begin position="499"/>
        <end position="745"/>
    </location>
</feature>
<dbReference type="AlphaFoldDB" id="A0A9N8ZVG7"/>
<dbReference type="InterPro" id="IPR003439">
    <property type="entry name" value="ABC_transporter-like_ATP-bd"/>
</dbReference>
<comment type="caution">
    <text evidence="13">The sequence shown here is derived from an EMBL/GenBank/DDBJ whole genome shotgun (WGS) entry which is preliminary data.</text>
</comment>
<keyword evidence="8 10" id="KW-0472">Membrane</keyword>
<dbReference type="PROSITE" id="PS50893">
    <property type="entry name" value="ABC_TRANSPORTER_2"/>
    <property type="match status" value="1"/>
</dbReference>
<dbReference type="InterPro" id="IPR011527">
    <property type="entry name" value="ABC1_TM_dom"/>
</dbReference>
<dbReference type="InterPro" id="IPR050173">
    <property type="entry name" value="ABC_transporter_C-like"/>
</dbReference>
<dbReference type="GO" id="GO:0016020">
    <property type="term" value="C:membrane"/>
    <property type="evidence" value="ECO:0007669"/>
    <property type="project" value="UniProtKB-SubCell"/>
</dbReference>
<dbReference type="Gene3D" id="1.20.1560.10">
    <property type="entry name" value="ABC transporter type 1, transmembrane domain"/>
    <property type="match status" value="1"/>
</dbReference>
<sequence>MAQSDMTEYGGENVVLTETQKACVTLARGFYSSARVLLLDDCLSSVDAPKARLILENCRDQGFFNGRTVIAVSQYARLLLSSAEYMVVLGDGTVLTKGTPDEVKNSGALSEEMLGVEEDLNNEMIDRPVTETRNWASDEVRTHGFVRPRVYWFYMKSSGGVIIWLALVLLFGIIRSLTVGETYLLKVWSDAFDAPNTSVNMTHGQLAGETETKPYVDNLYYLRIYAVIALVSASVTIARMICQSCISLKGSKRLFTRPLNAILRAPLSFFDTAPLGRIMNRFSKDLGLVDQGIVTVMANFLGNLVGAISVLLVVTAVVKEYSLVSVIIAICYIRIGTMYINASRELKQLQSKTRTVVTSWFSDTASGITVIRAYNHERHFASVFVERLNTANRTTYLLHMSNRWMSVRMGCIGAVASYLAGVFILWHFDRINAGLAGFALSYALGFVQIVFLLVKDFITMETGLNSVERIEEYIDMPQEPPAIIDSQHPPNAWPTRGNIEVTKLVVKYSEANSKPALNNITFSVDSEEKIGIVGRTGSGKTTLANSFLRLIEPSDGAIVIDGINIADIGLEDLRSRITLINEDPILFEGTIRSNLDICNMYNDHELWESLRRVNFISIEENPASDQGGILVGPIKSLDDPVNEGGSNFSRGHRQLLCLARALLRQAKIIVMDEAMASIDPEMANKIQEIIRNEFHHATVLCISHRFRTVIDSDRMLVLDDGEIAEYDTPYNLIMDPKSLFHYLCEQTGELDSLTELVKLNHPEFDILEEDQEDEAEEAEDEEEEEVEAENAGSSEEEQYNENSQEEELEYEDDVEEHDSLEQESQGDHLSSNERTLSDEATEDQE</sequence>
<accession>A0A9N8ZVG7</accession>
<protein>
    <submittedName>
        <fullName evidence="13">8513_t:CDS:1</fullName>
    </submittedName>
</protein>
<name>A0A9N8ZVG7_9GLOM</name>
<comment type="subcellular location">
    <subcellularLocation>
        <location evidence="1">Membrane</location>
        <topology evidence="1">Multi-pass membrane protein</topology>
    </subcellularLocation>
</comment>
<keyword evidence="7 10" id="KW-1133">Transmembrane helix</keyword>
<evidence type="ECO:0000256" key="2">
    <source>
        <dbReference type="ARBA" id="ARBA00022448"/>
    </source>
</evidence>
<dbReference type="EMBL" id="CAJVPI010000255">
    <property type="protein sequence ID" value="CAG8508764.1"/>
    <property type="molecule type" value="Genomic_DNA"/>
</dbReference>
<evidence type="ECO:0000256" key="3">
    <source>
        <dbReference type="ARBA" id="ARBA00022692"/>
    </source>
</evidence>
<dbReference type="Gene3D" id="3.40.50.300">
    <property type="entry name" value="P-loop containing nucleotide triphosphate hydrolases"/>
    <property type="match status" value="2"/>
</dbReference>
<evidence type="ECO:0000259" key="12">
    <source>
        <dbReference type="PROSITE" id="PS50929"/>
    </source>
</evidence>
<evidence type="ECO:0000256" key="8">
    <source>
        <dbReference type="ARBA" id="ARBA00023136"/>
    </source>
</evidence>
<dbReference type="SMART" id="SM00382">
    <property type="entry name" value="AAA"/>
    <property type="match status" value="1"/>
</dbReference>
<evidence type="ECO:0000313" key="13">
    <source>
        <dbReference type="EMBL" id="CAG8508764.1"/>
    </source>
</evidence>
<keyword evidence="14" id="KW-1185">Reference proteome</keyword>
<dbReference type="CDD" id="cd18604">
    <property type="entry name" value="ABC_6TM_VMR1_D2_like"/>
    <property type="match status" value="1"/>
</dbReference>
<evidence type="ECO:0000256" key="7">
    <source>
        <dbReference type="ARBA" id="ARBA00022989"/>
    </source>
</evidence>
<evidence type="ECO:0000259" key="11">
    <source>
        <dbReference type="PROSITE" id="PS50893"/>
    </source>
</evidence>
<dbReference type="GO" id="GO:0005524">
    <property type="term" value="F:ATP binding"/>
    <property type="evidence" value="ECO:0007669"/>
    <property type="project" value="UniProtKB-KW"/>
</dbReference>
<keyword evidence="3 10" id="KW-0812">Transmembrane</keyword>
<organism evidence="13 14">
    <name type="scientific">Paraglomus brasilianum</name>
    <dbReference type="NCBI Taxonomy" id="144538"/>
    <lineage>
        <taxon>Eukaryota</taxon>
        <taxon>Fungi</taxon>
        <taxon>Fungi incertae sedis</taxon>
        <taxon>Mucoromycota</taxon>
        <taxon>Glomeromycotina</taxon>
        <taxon>Glomeromycetes</taxon>
        <taxon>Paraglomerales</taxon>
        <taxon>Paraglomeraceae</taxon>
        <taxon>Paraglomus</taxon>
    </lineage>
</organism>
<dbReference type="GO" id="GO:0016887">
    <property type="term" value="F:ATP hydrolysis activity"/>
    <property type="evidence" value="ECO:0007669"/>
    <property type="project" value="InterPro"/>
</dbReference>
<dbReference type="PROSITE" id="PS50929">
    <property type="entry name" value="ABC_TM1F"/>
    <property type="match status" value="1"/>
</dbReference>
<dbReference type="PANTHER" id="PTHR24223:SF353">
    <property type="entry name" value="ABC TRANSPORTER ATP-BINDING PROTEIN_PERMEASE VMR1-RELATED"/>
    <property type="match status" value="1"/>
</dbReference>
<dbReference type="FunFam" id="1.20.1560.10:FF:000013">
    <property type="entry name" value="ABC transporter C family member 2"/>
    <property type="match status" value="1"/>
</dbReference>
<dbReference type="Proteomes" id="UP000789739">
    <property type="component" value="Unassembled WGS sequence"/>
</dbReference>
<keyword evidence="6" id="KW-0067">ATP-binding</keyword>
<feature type="transmembrane region" description="Helical" evidence="10">
    <location>
        <begin position="220"/>
        <end position="242"/>
    </location>
</feature>